<dbReference type="Gene3D" id="3.90.1530.10">
    <property type="entry name" value="Conserved hypothetical protein from pyrococcus furiosus pfu- 392566-001, ParB domain"/>
    <property type="match status" value="2"/>
</dbReference>
<evidence type="ECO:0000313" key="2">
    <source>
        <dbReference type="EMBL" id="MFC1403186.1"/>
    </source>
</evidence>
<comment type="caution">
    <text evidence="2">The sequence shown here is derived from an EMBL/GenBank/DDBJ whole genome shotgun (WGS) entry which is preliminary data.</text>
</comment>
<dbReference type="InterPro" id="IPR050336">
    <property type="entry name" value="Chromosome_partition/occlusion"/>
</dbReference>
<gene>
    <name evidence="2" type="ORF">ACEZDJ_18005</name>
</gene>
<name>A0ABV6UNZ6_9ACTN</name>
<feature type="region of interest" description="Disordered" evidence="1">
    <location>
        <begin position="541"/>
        <end position="584"/>
    </location>
</feature>
<dbReference type="EMBL" id="JBHEZZ010000009">
    <property type="protein sequence ID" value="MFC1403186.1"/>
    <property type="molecule type" value="Genomic_DNA"/>
</dbReference>
<protein>
    <submittedName>
        <fullName evidence="2">ParB N-terminal domain-containing protein</fullName>
    </submittedName>
</protein>
<feature type="compositionally biased region" description="Acidic residues" evidence="1">
    <location>
        <begin position="562"/>
        <end position="584"/>
    </location>
</feature>
<evidence type="ECO:0000256" key="1">
    <source>
        <dbReference type="SAM" id="MobiDB-lite"/>
    </source>
</evidence>
<sequence>MTTTVEADATQAGSEAVPAAWPTIAVDDLLAHPGNDRTTVPSAGLLAGVEAEGVTEPLYIVRSSDDAPQIIDGFQRLAAAVLLGLESVPFTPRPVIRIEALTPHPKNVREDLDVDDLVPSLQEFGCRDLIKIQRVEGGGIQVNDGNRRLFAAPLAGLTHLPYEWDEDQDEAGQILGMITSAQHRKGLTQTETMAAMFSAAEAGATVGKIATAAGVRHKDVKAVVKSRTDESVKKTLESSIYAWTFDQLAALGEFADDPEALEAITSAAEGWNADDEDVEWAITVQRTRRDKRMQGEAHRAELERSGQQIRVMAELSDRATPVWRLRTPEGGRITAEEHADCKGQVWVLESQDDKELKPYCTSPTLYGHAEPGASNGKAASSADQEAEKEARAGVKLGNLHWDAAETRRRQWISDMVKRRTLSKETAAALAAHVTTALVDGTWDVGGSLNAHNTGEILAGLLGLTKAQAASRSGYTQHLSKDPKRATQLQFAAIAAVRERGAGRYAWRTDGMRCNDIRTPTGRWIAVLEGLGYTPTAIERAVKENTDYDPSARPALSAGQQAEDAEGDQGEDDQDDQGDDAEAAE</sequence>
<proteinExistence type="predicted"/>
<dbReference type="SUPFAM" id="SSF110849">
    <property type="entry name" value="ParB/Sulfiredoxin"/>
    <property type="match status" value="2"/>
</dbReference>
<accession>A0ABV6UNZ6</accession>
<feature type="region of interest" description="Disordered" evidence="1">
    <location>
        <begin position="366"/>
        <end position="389"/>
    </location>
</feature>
<dbReference type="PANTHER" id="PTHR33375">
    <property type="entry name" value="CHROMOSOME-PARTITIONING PROTEIN PARB-RELATED"/>
    <property type="match status" value="1"/>
</dbReference>
<keyword evidence="3" id="KW-1185">Reference proteome</keyword>
<dbReference type="RefSeq" id="WP_030254617.1">
    <property type="nucleotide sequence ID" value="NZ_JBHEZZ010000009.1"/>
</dbReference>
<evidence type="ECO:0000313" key="3">
    <source>
        <dbReference type="Proteomes" id="UP001592528"/>
    </source>
</evidence>
<organism evidence="2 3">
    <name type="scientific">Streptacidiphilus cavernicola</name>
    <dbReference type="NCBI Taxonomy" id="3342716"/>
    <lineage>
        <taxon>Bacteria</taxon>
        <taxon>Bacillati</taxon>
        <taxon>Actinomycetota</taxon>
        <taxon>Actinomycetes</taxon>
        <taxon>Kitasatosporales</taxon>
        <taxon>Streptomycetaceae</taxon>
        <taxon>Streptacidiphilus</taxon>
    </lineage>
</organism>
<reference evidence="2 3" key="1">
    <citation type="submission" date="2024-09" db="EMBL/GenBank/DDBJ databases">
        <authorList>
            <person name="Lee S.D."/>
        </authorList>
    </citation>
    <scope>NUCLEOTIDE SEQUENCE [LARGE SCALE GENOMIC DNA]</scope>
    <source>
        <strain evidence="2 3">N1-5</strain>
    </source>
</reference>
<dbReference type="InterPro" id="IPR036086">
    <property type="entry name" value="ParB/Sulfiredoxin_sf"/>
</dbReference>
<dbReference type="Proteomes" id="UP001592528">
    <property type="component" value="Unassembled WGS sequence"/>
</dbReference>
<dbReference type="PANTHER" id="PTHR33375:SF1">
    <property type="entry name" value="CHROMOSOME-PARTITIONING PROTEIN PARB-RELATED"/>
    <property type="match status" value="1"/>
</dbReference>